<dbReference type="Pfam" id="PF00196">
    <property type="entry name" value="GerE"/>
    <property type="match status" value="1"/>
</dbReference>
<feature type="domain" description="HTH luxR-type" evidence="6">
    <location>
        <begin position="108"/>
        <end position="173"/>
    </location>
</feature>
<dbReference type="EMBL" id="JABANE010000040">
    <property type="protein sequence ID" value="NME69358.1"/>
    <property type="molecule type" value="Genomic_DNA"/>
</dbReference>
<dbReference type="AlphaFoldDB" id="A0A7X9XA89"/>
<organism evidence="7 8">
    <name type="scientific">Flammeovirga aprica JL-4</name>
    <dbReference type="NCBI Taxonomy" id="694437"/>
    <lineage>
        <taxon>Bacteria</taxon>
        <taxon>Pseudomonadati</taxon>
        <taxon>Bacteroidota</taxon>
        <taxon>Cytophagia</taxon>
        <taxon>Cytophagales</taxon>
        <taxon>Flammeovirgaceae</taxon>
        <taxon>Flammeovirga</taxon>
    </lineage>
</organism>
<keyword evidence="1" id="KW-0805">Transcription regulation</keyword>
<dbReference type="Gene3D" id="1.10.10.10">
    <property type="entry name" value="Winged helix-like DNA-binding domain superfamily/Winged helix DNA-binding domain"/>
    <property type="match status" value="1"/>
</dbReference>
<comment type="caution">
    <text evidence="7">The sequence shown here is derived from an EMBL/GenBank/DDBJ whole genome shotgun (WGS) entry which is preliminary data.</text>
</comment>
<protein>
    <submittedName>
        <fullName evidence="7">Helix-turn-helix transcriptional regulator</fullName>
    </submittedName>
</protein>
<dbReference type="GO" id="GO:0003677">
    <property type="term" value="F:DNA binding"/>
    <property type="evidence" value="ECO:0007669"/>
    <property type="project" value="UniProtKB-KW"/>
</dbReference>
<keyword evidence="3" id="KW-0804">Transcription</keyword>
<dbReference type="PROSITE" id="PS50043">
    <property type="entry name" value="HTH_LUXR_2"/>
    <property type="match status" value="1"/>
</dbReference>
<dbReference type="GO" id="GO:0006355">
    <property type="term" value="P:regulation of DNA-templated transcription"/>
    <property type="evidence" value="ECO:0007669"/>
    <property type="project" value="InterPro"/>
</dbReference>
<accession>A0A7X9XA89</accession>
<dbReference type="Proteomes" id="UP000576082">
    <property type="component" value="Unassembled WGS sequence"/>
</dbReference>
<gene>
    <name evidence="7" type="ORF">HHU12_15385</name>
</gene>
<evidence type="ECO:0000259" key="6">
    <source>
        <dbReference type="PROSITE" id="PS50043"/>
    </source>
</evidence>
<dbReference type="PROSITE" id="PS00622">
    <property type="entry name" value="HTH_LUXR_1"/>
    <property type="match status" value="1"/>
</dbReference>
<proteinExistence type="predicted"/>
<keyword evidence="2" id="KW-0238">DNA-binding</keyword>
<dbReference type="InterPro" id="IPR016032">
    <property type="entry name" value="Sig_transdc_resp-reg_C-effctor"/>
</dbReference>
<reference evidence="7 8" key="1">
    <citation type="submission" date="2020-04" db="EMBL/GenBank/DDBJ databases">
        <title>Flammeovirga sp. SR4, a novel species isolated from seawater.</title>
        <authorList>
            <person name="Wang X."/>
        </authorList>
    </citation>
    <scope>NUCLEOTIDE SEQUENCE [LARGE SCALE GENOMIC DNA]</scope>
    <source>
        <strain evidence="7 8">ATCC 23126</strain>
    </source>
</reference>
<feature type="transmembrane region" description="Helical" evidence="4">
    <location>
        <begin position="80"/>
        <end position="101"/>
    </location>
</feature>
<keyword evidence="4" id="KW-0472">Membrane</keyword>
<evidence type="ECO:0000313" key="7">
    <source>
        <dbReference type="EMBL" id="NME69358.1"/>
    </source>
</evidence>
<dbReference type="InterPro" id="IPR000792">
    <property type="entry name" value="Tscrpt_reg_LuxR_C"/>
</dbReference>
<evidence type="ECO:0000313" key="8">
    <source>
        <dbReference type="Proteomes" id="UP000576082"/>
    </source>
</evidence>
<dbReference type="SUPFAM" id="SSF46894">
    <property type="entry name" value="C-terminal effector domain of the bipartite response regulators"/>
    <property type="match status" value="1"/>
</dbReference>
<evidence type="ECO:0000256" key="1">
    <source>
        <dbReference type="ARBA" id="ARBA00023015"/>
    </source>
</evidence>
<evidence type="ECO:0000256" key="3">
    <source>
        <dbReference type="ARBA" id="ARBA00023163"/>
    </source>
</evidence>
<dbReference type="SMART" id="SM00421">
    <property type="entry name" value="HTH_LUXR"/>
    <property type="match status" value="1"/>
</dbReference>
<keyword evidence="4" id="KW-0812">Transmembrane</keyword>
<keyword evidence="5" id="KW-0732">Signal</keyword>
<feature type="chain" id="PRO_5030586954" evidence="5">
    <location>
        <begin position="21"/>
        <end position="176"/>
    </location>
</feature>
<evidence type="ECO:0000256" key="5">
    <source>
        <dbReference type="SAM" id="SignalP"/>
    </source>
</evidence>
<dbReference type="PRINTS" id="PR00038">
    <property type="entry name" value="HTHLUXR"/>
</dbReference>
<keyword evidence="8" id="KW-1185">Reference proteome</keyword>
<dbReference type="InterPro" id="IPR036388">
    <property type="entry name" value="WH-like_DNA-bd_sf"/>
</dbReference>
<dbReference type="RefSeq" id="WP_169657635.1">
    <property type="nucleotide sequence ID" value="NZ_JABANE010000040.1"/>
</dbReference>
<dbReference type="PANTHER" id="PTHR44688:SF16">
    <property type="entry name" value="DNA-BINDING TRANSCRIPTIONAL ACTIVATOR DEVR_DOSR"/>
    <property type="match status" value="1"/>
</dbReference>
<dbReference type="CDD" id="cd06170">
    <property type="entry name" value="LuxR_C_like"/>
    <property type="match status" value="1"/>
</dbReference>
<dbReference type="PANTHER" id="PTHR44688">
    <property type="entry name" value="DNA-BINDING TRANSCRIPTIONAL ACTIVATOR DEVR_DOSR"/>
    <property type="match status" value="1"/>
</dbReference>
<keyword evidence="4" id="KW-1133">Transmembrane helix</keyword>
<name>A0A7X9XA89_9BACT</name>
<sequence length="176" mass="20164">MLNKLTLLLLFTFISSLSRASSSDTLQVKENTSQLQEVIQKLGAESLQDSIHLIQVNDKKYTVIEGDTSFQVFRFEMYEILSVVVIAIALIGIVIYLLLFWKKKQQQHQSKIELLSERELLVAQLIQSGKMNKEIADELNISISTVKTHINNLYKKLELTDRTQLKKLDLNTLRGV</sequence>
<feature type="signal peptide" evidence="5">
    <location>
        <begin position="1"/>
        <end position="20"/>
    </location>
</feature>
<evidence type="ECO:0000256" key="4">
    <source>
        <dbReference type="SAM" id="Phobius"/>
    </source>
</evidence>
<evidence type="ECO:0000256" key="2">
    <source>
        <dbReference type="ARBA" id="ARBA00023125"/>
    </source>
</evidence>